<dbReference type="Proteomes" id="UP001176941">
    <property type="component" value="Chromosome 15"/>
</dbReference>
<feature type="region of interest" description="Disordered" evidence="1">
    <location>
        <begin position="1"/>
        <end position="91"/>
    </location>
</feature>
<evidence type="ECO:0000313" key="2">
    <source>
        <dbReference type="EMBL" id="CAI9157062.1"/>
    </source>
</evidence>
<feature type="compositionally biased region" description="Pro residues" evidence="1">
    <location>
        <begin position="19"/>
        <end position="29"/>
    </location>
</feature>
<evidence type="ECO:0000313" key="3">
    <source>
        <dbReference type="Proteomes" id="UP001176941"/>
    </source>
</evidence>
<gene>
    <name evidence="2" type="ORF">MRATA1EN1_LOCUS6024</name>
</gene>
<sequence>MGWEERSGGRQRLREALAPPLPCLQPAPGPAERSLHLPPPPPPPSPGSTEELGTGKQTLWWLQAPASDTENAEHTWPGGQPSGEPGSRAGSLRVSLGPVKLFVLIKVEGWGPWTVQVGRLLV</sequence>
<feature type="compositionally biased region" description="Basic and acidic residues" evidence="1">
    <location>
        <begin position="1"/>
        <end position="15"/>
    </location>
</feature>
<dbReference type="EMBL" id="OX459951">
    <property type="protein sequence ID" value="CAI9157062.1"/>
    <property type="molecule type" value="Genomic_DNA"/>
</dbReference>
<keyword evidence="3" id="KW-1185">Reference proteome</keyword>
<reference evidence="2" key="1">
    <citation type="submission" date="2023-04" db="EMBL/GenBank/DDBJ databases">
        <authorList>
            <consortium name="ELIXIR-Norway"/>
        </authorList>
    </citation>
    <scope>NUCLEOTIDE SEQUENCE [LARGE SCALE GENOMIC DNA]</scope>
</reference>
<proteinExistence type="predicted"/>
<name>A0ABN8Y917_RANTA</name>
<organism evidence="2 3">
    <name type="scientific">Rangifer tarandus platyrhynchus</name>
    <name type="common">Svalbard reindeer</name>
    <dbReference type="NCBI Taxonomy" id="3082113"/>
    <lineage>
        <taxon>Eukaryota</taxon>
        <taxon>Metazoa</taxon>
        <taxon>Chordata</taxon>
        <taxon>Craniata</taxon>
        <taxon>Vertebrata</taxon>
        <taxon>Euteleostomi</taxon>
        <taxon>Mammalia</taxon>
        <taxon>Eutheria</taxon>
        <taxon>Laurasiatheria</taxon>
        <taxon>Artiodactyla</taxon>
        <taxon>Ruminantia</taxon>
        <taxon>Pecora</taxon>
        <taxon>Cervidae</taxon>
        <taxon>Odocoileinae</taxon>
        <taxon>Rangifer</taxon>
    </lineage>
</organism>
<accession>A0ABN8Y917</accession>
<feature type="compositionally biased region" description="Pro residues" evidence="1">
    <location>
        <begin position="37"/>
        <end position="46"/>
    </location>
</feature>
<protein>
    <submittedName>
        <fullName evidence="2">Uncharacterized protein</fullName>
    </submittedName>
</protein>
<evidence type="ECO:0000256" key="1">
    <source>
        <dbReference type="SAM" id="MobiDB-lite"/>
    </source>
</evidence>